<dbReference type="RefSeq" id="WP_006678130.1">
    <property type="nucleotide sequence ID" value="NZ_AHKH01000055.1"/>
</dbReference>
<comment type="caution">
    <text evidence="1">The sequence shown here is derived from an EMBL/GenBank/DDBJ whole genome shotgun (WGS) entry which is preliminary data.</text>
</comment>
<dbReference type="OrthoDB" id="9958088at2"/>
<gene>
    <name evidence="1" type="ORF">PDENDC454_18208</name>
</gene>
<name>H3SJD5_9BACL</name>
<dbReference type="Proteomes" id="UP000003900">
    <property type="component" value="Unassembled WGS sequence"/>
</dbReference>
<evidence type="ECO:0000313" key="1">
    <source>
        <dbReference type="EMBL" id="EHQ60828.1"/>
    </source>
</evidence>
<protein>
    <submittedName>
        <fullName evidence="1">Uncharacterized protein</fullName>
    </submittedName>
</protein>
<accession>H3SJD5</accession>
<evidence type="ECO:0000313" key="2">
    <source>
        <dbReference type="Proteomes" id="UP000003900"/>
    </source>
</evidence>
<organism evidence="1 2">
    <name type="scientific">Paenibacillus dendritiformis C454</name>
    <dbReference type="NCBI Taxonomy" id="1131935"/>
    <lineage>
        <taxon>Bacteria</taxon>
        <taxon>Bacillati</taxon>
        <taxon>Bacillota</taxon>
        <taxon>Bacilli</taxon>
        <taxon>Bacillales</taxon>
        <taxon>Paenibacillaceae</taxon>
        <taxon>Paenibacillus</taxon>
    </lineage>
</organism>
<keyword evidence="2" id="KW-1185">Reference proteome</keyword>
<sequence length="71" mass="7835">MLQIYRILTLSGAKLGKFLRRCRNWPLLSKSEREEGEIDAVLQDSYFGGAAGAEILHFYSFAAVEVKVGGG</sequence>
<proteinExistence type="predicted"/>
<dbReference type="EMBL" id="AHKH01000055">
    <property type="protein sequence ID" value="EHQ60828.1"/>
    <property type="molecule type" value="Genomic_DNA"/>
</dbReference>
<reference evidence="1 2" key="1">
    <citation type="journal article" date="2012" name="J. Bacteriol.">
        <title>Genome Sequence of the Pattern-Forming Social Bacterium Paenibacillus dendritiformis C454 Chiral Morphotype.</title>
        <authorList>
            <person name="Sirota-Madi A."/>
            <person name="Olender T."/>
            <person name="Helman Y."/>
            <person name="Brainis I."/>
            <person name="Finkelshtein A."/>
            <person name="Roth D."/>
            <person name="Hagai E."/>
            <person name="Leshkowitz D."/>
            <person name="Brodsky L."/>
            <person name="Galatenko V."/>
            <person name="Nikolaev V."/>
            <person name="Gutnick D.L."/>
            <person name="Lancet D."/>
            <person name="Ben-Jacob E."/>
        </authorList>
    </citation>
    <scope>NUCLEOTIDE SEQUENCE [LARGE SCALE GENOMIC DNA]</scope>
    <source>
        <strain evidence="1 2">C454</strain>
    </source>
</reference>
<dbReference type="AlphaFoldDB" id="H3SJD5"/>